<proteinExistence type="predicted"/>
<protein>
    <submittedName>
        <fullName evidence="3">Uncharacterized protein</fullName>
    </submittedName>
</protein>
<evidence type="ECO:0000313" key="1">
    <source>
        <dbReference type="EMBL" id="VFK30160.1"/>
    </source>
</evidence>
<reference evidence="3" key="1">
    <citation type="submission" date="2019-02" db="EMBL/GenBank/DDBJ databases">
        <authorList>
            <person name="Gruber-Vodicka R. H."/>
            <person name="Seah K. B. B."/>
        </authorList>
    </citation>
    <scope>NUCLEOTIDE SEQUENCE</scope>
    <source>
        <strain evidence="1">BECK_BZ197</strain>
        <strain evidence="3">BECK_BZ198</strain>
        <strain evidence="2">BECK_BZ199</strain>
    </source>
</reference>
<dbReference type="EMBL" id="CAADFQ010000059">
    <property type="protein sequence ID" value="VFK34025.1"/>
    <property type="molecule type" value="Genomic_DNA"/>
</dbReference>
<organism evidence="3">
    <name type="scientific">Candidatus Kentrum sp. MB</name>
    <dbReference type="NCBI Taxonomy" id="2138164"/>
    <lineage>
        <taxon>Bacteria</taxon>
        <taxon>Pseudomonadati</taxon>
        <taxon>Pseudomonadota</taxon>
        <taxon>Gammaproteobacteria</taxon>
        <taxon>Candidatus Kentrum</taxon>
    </lineage>
</organism>
<accession>A0A451BD46</accession>
<evidence type="ECO:0000313" key="2">
    <source>
        <dbReference type="EMBL" id="VFK34025.1"/>
    </source>
</evidence>
<dbReference type="EMBL" id="CAADFO010000060">
    <property type="protein sequence ID" value="VFK30160.1"/>
    <property type="molecule type" value="Genomic_DNA"/>
</dbReference>
<evidence type="ECO:0000313" key="3">
    <source>
        <dbReference type="EMBL" id="VFK76200.1"/>
    </source>
</evidence>
<dbReference type="AlphaFoldDB" id="A0A451BD46"/>
<name>A0A451BD46_9GAMM</name>
<dbReference type="EMBL" id="CAADGH010000046">
    <property type="protein sequence ID" value="VFK76200.1"/>
    <property type="molecule type" value="Genomic_DNA"/>
</dbReference>
<gene>
    <name evidence="1" type="ORF">BECKMB1821G_GA0114241_10604</name>
    <name evidence="3" type="ORF">BECKMB1821H_GA0114242_10464</name>
    <name evidence="2" type="ORF">BECKMB1821I_GA0114274_10595</name>
</gene>
<sequence>MLAGDYVENYPVMESSLSLTRKFRRAREISGTDRDPDSDSKKRRPFLAPLFWGPVM</sequence>